<protein>
    <submittedName>
        <fullName evidence="1">tRNA pseudouridine synthase A isoform X3</fullName>
    </submittedName>
</protein>
<accession>A0A2P2K146</accession>
<organism evidence="1">
    <name type="scientific">Rhizophora mucronata</name>
    <name type="common">Asiatic mangrove</name>
    <dbReference type="NCBI Taxonomy" id="61149"/>
    <lineage>
        <taxon>Eukaryota</taxon>
        <taxon>Viridiplantae</taxon>
        <taxon>Streptophyta</taxon>
        <taxon>Embryophyta</taxon>
        <taxon>Tracheophyta</taxon>
        <taxon>Spermatophyta</taxon>
        <taxon>Magnoliopsida</taxon>
        <taxon>eudicotyledons</taxon>
        <taxon>Gunneridae</taxon>
        <taxon>Pentapetalae</taxon>
        <taxon>rosids</taxon>
        <taxon>fabids</taxon>
        <taxon>Malpighiales</taxon>
        <taxon>Rhizophoraceae</taxon>
        <taxon>Rhizophora</taxon>
    </lineage>
</organism>
<reference evidence="1" key="1">
    <citation type="submission" date="2018-02" db="EMBL/GenBank/DDBJ databases">
        <title>Rhizophora mucronata_Transcriptome.</title>
        <authorList>
            <person name="Meera S.P."/>
            <person name="Sreeshan A."/>
            <person name="Augustine A."/>
        </authorList>
    </citation>
    <scope>NUCLEOTIDE SEQUENCE</scope>
    <source>
        <tissue evidence="1">Leaf</tissue>
    </source>
</reference>
<proteinExistence type="predicted"/>
<sequence>MLISILNTIQGILTVLQTSNLENKTQKCCFPVNESICSQLFFSFSPFSLTCFLKLWCHVQILCRTVTFLPIVVKAG</sequence>
<name>A0A2P2K146_RHIMU</name>
<dbReference type="EMBL" id="GGEC01018957">
    <property type="protein sequence ID" value="MBW99440.1"/>
    <property type="molecule type" value="Transcribed_RNA"/>
</dbReference>
<dbReference type="AlphaFoldDB" id="A0A2P2K146"/>
<evidence type="ECO:0000313" key="1">
    <source>
        <dbReference type="EMBL" id="MBW99440.1"/>
    </source>
</evidence>